<dbReference type="PROSITE" id="PS51257">
    <property type="entry name" value="PROKAR_LIPOPROTEIN"/>
    <property type="match status" value="1"/>
</dbReference>
<feature type="compositionally biased region" description="Basic and acidic residues" evidence="6">
    <location>
        <begin position="105"/>
        <end position="126"/>
    </location>
</feature>
<keyword evidence="3" id="KW-0964">Secreted</keyword>
<keyword evidence="5" id="KW-1015">Disulfide bond</keyword>
<dbReference type="InterPro" id="IPR038130">
    <property type="entry name" value="PTN/MK_C_dom_sf"/>
</dbReference>
<reference evidence="9 10" key="1">
    <citation type="submission" date="2024-05" db="EMBL/GenBank/DDBJ databases">
        <title>Genetic variation in Jamaican populations of the coffee berry borer (Hypothenemus hampei).</title>
        <authorList>
            <person name="Errbii M."/>
            <person name="Myrie A."/>
        </authorList>
    </citation>
    <scope>NUCLEOTIDE SEQUENCE [LARGE SCALE GENOMIC DNA]</scope>
    <source>
        <strain evidence="9">JA-Hopewell-2020-01-JO</strain>
        <tissue evidence="9">Whole body</tissue>
    </source>
</reference>
<evidence type="ECO:0000256" key="2">
    <source>
        <dbReference type="ARBA" id="ARBA00005403"/>
    </source>
</evidence>
<dbReference type="GO" id="GO:0005576">
    <property type="term" value="C:extracellular region"/>
    <property type="evidence" value="ECO:0007669"/>
    <property type="project" value="UniProtKB-SubCell"/>
</dbReference>
<comment type="similarity">
    <text evidence="2">Belongs to the pleiotrophin family.</text>
</comment>
<dbReference type="EMBL" id="JBDJPC010000001">
    <property type="protein sequence ID" value="KAL1517565.1"/>
    <property type="molecule type" value="Genomic_DNA"/>
</dbReference>
<evidence type="ECO:0000313" key="10">
    <source>
        <dbReference type="Proteomes" id="UP001566132"/>
    </source>
</evidence>
<evidence type="ECO:0000256" key="7">
    <source>
        <dbReference type="SAM" id="SignalP"/>
    </source>
</evidence>
<protein>
    <recommendedName>
        <fullName evidence="8">Pleiotrophin/Midkine C-terminal domain-containing protein</fullName>
    </recommendedName>
</protein>
<accession>A0ABD1FF34</accession>
<dbReference type="AlphaFoldDB" id="A0ABD1FF34"/>
<dbReference type="FunFam" id="2.30.90.10:FF:000001">
    <property type="entry name" value="Pleiotrophin"/>
    <property type="match status" value="1"/>
</dbReference>
<sequence length="150" mass="17043">MKQLIFLTLAVLVAFAACEGEVWEEDDHEVLIRSERGAKNQECRYAKGGWSECDPKTNQRSRTLTLKKGNQTSCEATKTMQKKCKKACRYEKGTWAECNAQGHMTRTDKLRSGSDPSCEQKREITKKCKNKPTKGQNAKGKKAARRNNRN</sequence>
<dbReference type="Gene3D" id="2.30.90.10">
    <property type="entry name" value="Heparin-binding Growth Factor, Midkine, Chain A- C-terminal Domain"/>
    <property type="match status" value="2"/>
</dbReference>
<feature type="domain" description="Pleiotrophin/Midkine C-terminal" evidence="8">
    <location>
        <begin position="85"/>
        <end position="143"/>
    </location>
</feature>
<proteinExistence type="inferred from homology"/>
<dbReference type="Proteomes" id="UP001566132">
    <property type="component" value="Unassembled WGS sequence"/>
</dbReference>
<dbReference type="PANTHER" id="PTHR21050">
    <property type="entry name" value="MIDKINE AND PLEIOTROPHIN 1, ISOFORM A-RELATED"/>
    <property type="match status" value="1"/>
</dbReference>
<keyword evidence="10" id="KW-1185">Reference proteome</keyword>
<dbReference type="Pfam" id="PF01091">
    <property type="entry name" value="PTN_MK_C"/>
    <property type="match status" value="1"/>
</dbReference>
<evidence type="ECO:0000256" key="4">
    <source>
        <dbReference type="ARBA" id="ARBA00022729"/>
    </source>
</evidence>
<feature type="compositionally biased region" description="Basic residues" evidence="6">
    <location>
        <begin position="139"/>
        <end position="150"/>
    </location>
</feature>
<comment type="subcellular location">
    <subcellularLocation>
        <location evidence="1">Secreted</location>
    </subcellularLocation>
</comment>
<evidence type="ECO:0000259" key="8">
    <source>
        <dbReference type="Pfam" id="PF01091"/>
    </source>
</evidence>
<gene>
    <name evidence="9" type="ORF">ABEB36_001313</name>
</gene>
<evidence type="ECO:0000256" key="6">
    <source>
        <dbReference type="SAM" id="MobiDB-lite"/>
    </source>
</evidence>
<keyword evidence="4 7" id="KW-0732">Signal</keyword>
<evidence type="ECO:0000256" key="5">
    <source>
        <dbReference type="ARBA" id="ARBA00023157"/>
    </source>
</evidence>
<organism evidence="9 10">
    <name type="scientific">Hypothenemus hampei</name>
    <name type="common">Coffee berry borer</name>
    <dbReference type="NCBI Taxonomy" id="57062"/>
    <lineage>
        <taxon>Eukaryota</taxon>
        <taxon>Metazoa</taxon>
        <taxon>Ecdysozoa</taxon>
        <taxon>Arthropoda</taxon>
        <taxon>Hexapoda</taxon>
        <taxon>Insecta</taxon>
        <taxon>Pterygota</taxon>
        <taxon>Neoptera</taxon>
        <taxon>Endopterygota</taxon>
        <taxon>Coleoptera</taxon>
        <taxon>Polyphaga</taxon>
        <taxon>Cucujiformia</taxon>
        <taxon>Curculionidae</taxon>
        <taxon>Scolytinae</taxon>
        <taxon>Hypothenemus</taxon>
    </lineage>
</organism>
<evidence type="ECO:0000313" key="9">
    <source>
        <dbReference type="EMBL" id="KAL1517565.1"/>
    </source>
</evidence>
<feature type="signal peptide" evidence="7">
    <location>
        <begin position="1"/>
        <end position="20"/>
    </location>
</feature>
<dbReference type="PANTHER" id="PTHR21050:SF1">
    <property type="entry name" value="MIDKINE AND PLEIOTROPHIN 1, ISOFORM A-RELATED"/>
    <property type="match status" value="1"/>
</dbReference>
<comment type="caution">
    <text evidence="9">The sequence shown here is derived from an EMBL/GenBank/DDBJ whole genome shotgun (WGS) entry which is preliminary data.</text>
</comment>
<evidence type="ECO:0000256" key="1">
    <source>
        <dbReference type="ARBA" id="ARBA00004613"/>
    </source>
</evidence>
<dbReference type="InterPro" id="IPR020090">
    <property type="entry name" value="PTN/MK_C_dom"/>
</dbReference>
<feature type="region of interest" description="Disordered" evidence="6">
    <location>
        <begin position="104"/>
        <end position="150"/>
    </location>
</feature>
<evidence type="ECO:0000256" key="3">
    <source>
        <dbReference type="ARBA" id="ARBA00022525"/>
    </source>
</evidence>
<name>A0ABD1FF34_HYPHA</name>
<feature type="chain" id="PRO_5044752349" description="Pleiotrophin/Midkine C-terminal domain-containing protein" evidence="7">
    <location>
        <begin position="21"/>
        <end position="150"/>
    </location>
</feature>